<accession>A0A7R9YYT6</accession>
<reference evidence="1" key="1">
    <citation type="submission" date="2021-01" db="EMBL/GenBank/DDBJ databases">
        <authorList>
            <person name="Corre E."/>
            <person name="Pelletier E."/>
            <person name="Niang G."/>
            <person name="Scheremetjew M."/>
            <person name="Finn R."/>
            <person name="Kale V."/>
            <person name="Holt S."/>
            <person name="Cochrane G."/>
            <person name="Meng A."/>
            <person name="Brown T."/>
            <person name="Cohen L."/>
        </authorList>
    </citation>
    <scope>NUCLEOTIDE SEQUENCE</scope>
    <source>
        <strain evidence="1">CCMP219</strain>
    </source>
</reference>
<gene>
    <name evidence="1" type="ORF">CEUR00632_LOCUS12212</name>
</gene>
<sequence length="154" mass="16812">MCVSDAMMRALPLDEMHAKADGLYRWADYTFAQHVHTAGYGLTYPHVGVARTGSMDHSRYHLFGHDLSTPLFSDAHAAMRSDKLCGPRNALCNWTLTNAVSFHLRHKASPETMAGRVARAAASLHKALTALGEPSAHLRADVDPQHALEPAGKQ</sequence>
<evidence type="ECO:0000313" key="1">
    <source>
        <dbReference type="EMBL" id="CAD8293802.1"/>
    </source>
</evidence>
<name>A0A7R9YYT6_9CHLO</name>
<dbReference type="AlphaFoldDB" id="A0A7R9YYT6"/>
<proteinExistence type="predicted"/>
<organism evidence="1">
    <name type="scientific">Chlamydomonas euryale</name>
    <dbReference type="NCBI Taxonomy" id="1486919"/>
    <lineage>
        <taxon>Eukaryota</taxon>
        <taxon>Viridiplantae</taxon>
        <taxon>Chlorophyta</taxon>
        <taxon>core chlorophytes</taxon>
        <taxon>Chlorophyceae</taxon>
        <taxon>CS clade</taxon>
        <taxon>Chlamydomonadales</taxon>
        <taxon>Chlamydomonadaceae</taxon>
        <taxon>Chlamydomonas</taxon>
    </lineage>
</organism>
<protein>
    <submittedName>
        <fullName evidence="1">Uncharacterized protein</fullName>
    </submittedName>
</protein>
<dbReference type="EMBL" id="HBEC01026509">
    <property type="protein sequence ID" value="CAD8293802.1"/>
    <property type="molecule type" value="Transcribed_RNA"/>
</dbReference>